<comment type="catalytic activity">
    <reaction evidence="4">
        <text>a long-chain fatty acyl-CoA + 2 NADPH + 2 H(+) = a long-chain primary fatty alcohol + 2 NADP(+) + CoA</text>
        <dbReference type="Rhea" id="RHEA:52716"/>
        <dbReference type="ChEBI" id="CHEBI:15378"/>
        <dbReference type="ChEBI" id="CHEBI:57287"/>
        <dbReference type="ChEBI" id="CHEBI:57783"/>
        <dbReference type="ChEBI" id="CHEBI:58349"/>
        <dbReference type="ChEBI" id="CHEBI:77396"/>
        <dbReference type="ChEBI" id="CHEBI:83139"/>
        <dbReference type="EC" id="1.2.1.84"/>
    </reaction>
</comment>
<gene>
    <name evidence="7" type="ordered locus">VIT_08s0007g07100</name>
</gene>
<keyword evidence="4" id="KW-0812">Transmembrane</keyword>
<dbReference type="OMA" id="WRDAQER"/>
<reference evidence="8" key="1">
    <citation type="journal article" date="2007" name="Nature">
        <title>The grapevine genome sequence suggests ancestral hexaploidization in major angiosperm phyla.</title>
        <authorList>
            <consortium name="The French-Italian Public Consortium for Grapevine Genome Characterization."/>
            <person name="Jaillon O."/>
            <person name="Aury J.-M."/>
            <person name="Noel B."/>
            <person name="Policriti A."/>
            <person name="Clepet C."/>
            <person name="Casagrande A."/>
            <person name="Choisne N."/>
            <person name="Aubourg S."/>
            <person name="Vitulo N."/>
            <person name="Jubin C."/>
            <person name="Vezzi A."/>
            <person name="Legeai F."/>
            <person name="Hugueney P."/>
            <person name="Dasilva C."/>
            <person name="Horner D."/>
            <person name="Mica E."/>
            <person name="Jublot D."/>
            <person name="Poulain J."/>
            <person name="Bruyere C."/>
            <person name="Billault A."/>
            <person name="Segurens B."/>
            <person name="Gouyvenoux M."/>
            <person name="Ugarte E."/>
            <person name="Cattonaro F."/>
            <person name="Anthouard V."/>
            <person name="Vico V."/>
            <person name="Del Fabbro C."/>
            <person name="Alaux M."/>
            <person name="Di Gaspero G."/>
            <person name="Dumas V."/>
            <person name="Felice N."/>
            <person name="Paillard S."/>
            <person name="Juman I."/>
            <person name="Moroldo M."/>
            <person name="Scalabrin S."/>
            <person name="Canaguier A."/>
            <person name="Le Clainche I."/>
            <person name="Malacrida G."/>
            <person name="Durand E."/>
            <person name="Pesole G."/>
            <person name="Laucou V."/>
            <person name="Chatelet P."/>
            <person name="Merdinoglu D."/>
            <person name="Delledonne M."/>
            <person name="Pezzotti M."/>
            <person name="Lecharny A."/>
            <person name="Scarpelli C."/>
            <person name="Artiguenave F."/>
            <person name="Pe M.E."/>
            <person name="Valle G."/>
            <person name="Morgante M."/>
            <person name="Caboche M."/>
            <person name="Adam-Blondon A.-F."/>
            <person name="Weissenbach J."/>
            <person name="Quetier F."/>
            <person name="Wincker P."/>
        </authorList>
    </citation>
    <scope>NUCLEOTIDE SEQUENCE [LARGE SCALE GENOMIC DNA]</scope>
    <source>
        <strain evidence="8">cv. Pinot noir / PN40024</strain>
    </source>
</reference>
<keyword evidence="4" id="KW-0521">NADP</keyword>
<dbReference type="eggNOG" id="KOG1221">
    <property type="taxonomic scope" value="Eukaryota"/>
</dbReference>
<evidence type="ECO:0000256" key="1">
    <source>
        <dbReference type="ARBA" id="ARBA00005928"/>
    </source>
</evidence>
<dbReference type="InterPro" id="IPR036291">
    <property type="entry name" value="NAD(P)-bd_dom_sf"/>
</dbReference>
<dbReference type="STRING" id="29760.D7TI92"/>
<dbReference type="OrthoDB" id="429813at2759"/>
<name>D7TI92_VITVI</name>
<dbReference type="CDD" id="cd09071">
    <property type="entry name" value="FAR_C"/>
    <property type="match status" value="1"/>
</dbReference>
<dbReference type="InterPro" id="IPR026055">
    <property type="entry name" value="FAR"/>
</dbReference>
<evidence type="ECO:0000259" key="6">
    <source>
        <dbReference type="Pfam" id="PF07993"/>
    </source>
</evidence>
<feature type="domain" description="Fatty acyl-CoA reductase C-terminal" evidence="5">
    <location>
        <begin position="557"/>
        <end position="630"/>
    </location>
</feature>
<keyword evidence="3 4" id="KW-0443">Lipid metabolism</keyword>
<evidence type="ECO:0000313" key="8">
    <source>
        <dbReference type="Proteomes" id="UP000009183"/>
    </source>
</evidence>
<evidence type="ECO:0000256" key="4">
    <source>
        <dbReference type="RuleBase" id="RU363097"/>
    </source>
</evidence>
<sequence>MILIYGITSLITNFSNTPPSPFPPAHLSQTSCPFLFSNLFFSYFLLAVMGALFFSSPSFATKRVVKFSGWCDHLKRRKSVVHCQTSGNGVRSSGVSSVLSERSMLASKDHSAGSLVLSPNGKDLVPYGPPSPSTTPFVEMNDGIGIDNFLRGKSFLITGATGFLAKVLIEKILRTEPDVGKIYLLIKAKNQEAAMERLKNEIINAEVFDCLQQAYGKSYQAFMLSKLVPVAGDVCGSSLGLEKDFAEAIAKEVDVIVNSAANTTFDERYDIAIDINTKGPCHLMNFAKNCKKLKLFLQVSTAYVNGQRQGRIMEKPFCIGDSIARESNISEAPPRLLPTLNIEAEIKLALDSKEAFKGSTLAQKMKELGLERAKKHGWQDTYVFTKAMGEMVIDQMRGEIPVVIIRPSVIESTCREPFPGWMEGNRMMDPIVLYYGKGQLTGFVADPNGVLDVVPADMVVNATLAAMARHGGSGKAETNIYQIASSVVNPLIFQDLTSHFYEHFKSSPCLDNKGNPIHVPIMKLFSSIEDFSSHLWRDAILRSGLSAMPSQTGKLLRKLEKTVKQAKYLADIYQPYTFYGGRFDNSNTQRLMDCMCEEEKSKFGFDVGSIDWKDYISNVHIPGLRRHVMKGR</sequence>
<evidence type="ECO:0000259" key="5">
    <source>
        <dbReference type="Pfam" id="PF03015"/>
    </source>
</evidence>
<dbReference type="GO" id="GO:0035336">
    <property type="term" value="P:long-chain fatty-acyl-CoA metabolic process"/>
    <property type="evidence" value="ECO:0000318"/>
    <property type="project" value="GO_Central"/>
</dbReference>
<dbReference type="SUPFAM" id="SSF51735">
    <property type="entry name" value="NAD(P)-binding Rossmann-fold domains"/>
    <property type="match status" value="1"/>
</dbReference>
<dbReference type="PANTHER" id="PTHR11011">
    <property type="entry name" value="MALE STERILITY PROTEIN 2-RELATED"/>
    <property type="match status" value="1"/>
</dbReference>
<accession>D7TI92</accession>
<feature type="transmembrane region" description="Helical" evidence="4">
    <location>
        <begin position="34"/>
        <end position="54"/>
    </location>
</feature>
<dbReference type="HOGENOM" id="CLU_024661_4_1_1"/>
<comment type="similarity">
    <text evidence="1 4">Belongs to the fatty acyl-CoA reductase family.</text>
</comment>
<dbReference type="CDD" id="cd05236">
    <property type="entry name" value="FAR-N_SDR_e"/>
    <property type="match status" value="1"/>
</dbReference>
<keyword evidence="4" id="KW-0472">Membrane</keyword>
<keyword evidence="2 4" id="KW-0444">Lipid biosynthesis</keyword>
<evidence type="ECO:0000256" key="3">
    <source>
        <dbReference type="ARBA" id="ARBA00023098"/>
    </source>
</evidence>
<dbReference type="FunCoup" id="D7TI92">
    <property type="interactions" value="322"/>
</dbReference>
<dbReference type="Gene3D" id="3.40.50.720">
    <property type="entry name" value="NAD(P)-binding Rossmann-like Domain"/>
    <property type="match status" value="1"/>
</dbReference>
<evidence type="ECO:0000313" key="7">
    <source>
        <dbReference type="EMBL" id="CBI29968.3"/>
    </source>
</evidence>
<dbReference type="Proteomes" id="UP000009183">
    <property type="component" value="Chromosome 8"/>
</dbReference>
<dbReference type="GO" id="GO:0080019">
    <property type="term" value="F:alcohol-forming very long-chain fatty acyl-CoA reductase activity"/>
    <property type="evidence" value="ECO:0000318"/>
    <property type="project" value="GO_Central"/>
</dbReference>
<keyword evidence="8" id="KW-1185">Reference proteome</keyword>
<dbReference type="GO" id="GO:0010345">
    <property type="term" value="P:suberin biosynthetic process"/>
    <property type="evidence" value="ECO:0000318"/>
    <property type="project" value="GO_Central"/>
</dbReference>
<keyword evidence="4" id="KW-0560">Oxidoreductase</keyword>
<dbReference type="GO" id="GO:0102965">
    <property type="term" value="F:alcohol-forming long-chain fatty acyl-CoA reductase activity"/>
    <property type="evidence" value="ECO:0007669"/>
    <property type="project" value="UniProtKB-EC"/>
</dbReference>
<protein>
    <recommendedName>
        <fullName evidence="4">Fatty acyl-CoA reductase</fullName>
        <ecNumber evidence="4">1.2.1.84</ecNumber>
    </recommendedName>
</protein>
<dbReference type="Pfam" id="PF03015">
    <property type="entry name" value="Sterile"/>
    <property type="match status" value="1"/>
</dbReference>
<dbReference type="Pfam" id="PF07993">
    <property type="entry name" value="NAD_binding_4"/>
    <property type="match status" value="1"/>
</dbReference>
<dbReference type="EMBL" id="FN595991">
    <property type="protein sequence ID" value="CBI29968.3"/>
    <property type="molecule type" value="Genomic_DNA"/>
</dbReference>
<dbReference type="InterPro" id="IPR033640">
    <property type="entry name" value="FAR_C"/>
</dbReference>
<dbReference type="EC" id="1.2.1.84" evidence="4"/>
<dbReference type="InParanoid" id="D7TI92"/>
<dbReference type="AlphaFoldDB" id="D7TI92"/>
<evidence type="ECO:0000256" key="2">
    <source>
        <dbReference type="ARBA" id="ARBA00022516"/>
    </source>
</evidence>
<organism evidence="7 8">
    <name type="scientific">Vitis vinifera</name>
    <name type="common">Grape</name>
    <dbReference type="NCBI Taxonomy" id="29760"/>
    <lineage>
        <taxon>Eukaryota</taxon>
        <taxon>Viridiplantae</taxon>
        <taxon>Streptophyta</taxon>
        <taxon>Embryophyta</taxon>
        <taxon>Tracheophyta</taxon>
        <taxon>Spermatophyta</taxon>
        <taxon>Magnoliopsida</taxon>
        <taxon>eudicotyledons</taxon>
        <taxon>Gunneridae</taxon>
        <taxon>Pentapetalae</taxon>
        <taxon>rosids</taxon>
        <taxon>Vitales</taxon>
        <taxon>Vitaceae</taxon>
        <taxon>Viteae</taxon>
        <taxon>Vitis</taxon>
    </lineage>
</organism>
<dbReference type="InterPro" id="IPR013120">
    <property type="entry name" value="FAR_NAD-bd"/>
</dbReference>
<dbReference type="PANTHER" id="PTHR11011:SF45">
    <property type="entry name" value="FATTY ACYL-COA REDUCTASE CG8306-RELATED"/>
    <property type="match status" value="1"/>
</dbReference>
<proteinExistence type="inferred from homology"/>
<feature type="domain" description="Thioester reductase (TE)" evidence="6">
    <location>
        <begin position="157"/>
        <end position="463"/>
    </location>
</feature>
<keyword evidence="4" id="KW-1133">Transmembrane helix</keyword>
<dbReference type="PaxDb" id="29760-VIT_08s0007g07100.t01"/>
<comment type="function">
    <text evidence="4">Catalyzes the reduction of fatty acyl-CoA to fatty alcohols.</text>
</comment>